<keyword evidence="9 10" id="KW-0472">Membrane</keyword>
<evidence type="ECO:0000256" key="9">
    <source>
        <dbReference type="ARBA" id="ARBA00023136"/>
    </source>
</evidence>
<dbReference type="Pfam" id="PF04678">
    <property type="entry name" value="MCU"/>
    <property type="match status" value="1"/>
</dbReference>
<comment type="subcellular location">
    <subcellularLocation>
        <location evidence="1">Membrane</location>
        <topology evidence="1">Multi-pass membrane protein</topology>
    </subcellularLocation>
    <subcellularLocation>
        <location evidence="10">Mitochondrion inner membrane</location>
        <topology evidence="10">Multi-pass membrane protein</topology>
    </subcellularLocation>
</comment>
<dbReference type="GeneTree" id="ENSGT00940000158059"/>
<keyword evidence="10" id="KW-0999">Mitochondrion inner membrane</keyword>
<dbReference type="GO" id="GO:0051560">
    <property type="term" value="P:mitochondrial calcium ion homeostasis"/>
    <property type="evidence" value="ECO:0007669"/>
    <property type="project" value="UniProtKB-UniRule"/>
</dbReference>
<dbReference type="RefSeq" id="XP_030287127.1">
    <property type="nucleotide sequence ID" value="XM_030431267.1"/>
</dbReference>
<name>A0A671UCV1_SPAAU</name>
<keyword evidence="8 10" id="KW-0406">Ion transport</keyword>
<feature type="domain" description="Calcium uniporter protein C-terminal" evidence="11">
    <location>
        <begin position="89"/>
        <end position="289"/>
    </location>
</feature>
<keyword evidence="13" id="KW-1185">Reference proteome</keyword>
<evidence type="ECO:0000259" key="11">
    <source>
        <dbReference type="Pfam" id="PF04678"/>
    </source>
</evidence>
<dbReference type="InParanoid" id="A0A671UCV1"/>
<reference evidence="12" key="2">
    <citation type="submission" date="2025-08" db="UniProtKB">
        <authorList>
            <consortium name="Ensembl"/>
        </authorList>
    </citation>
    <scope>IDENTIFICATION</scope>
</reference>
<dbReference type="InterPro" id="IPR006769">
    <property type="entry name" value="MCU_C"/>
</dbReference>
<keyword evidence="5 10" id="KW-0812">Transmembrane</keyword>
<keyword evidence="10" id="KW-0496">Mitochondrion</keyword>
<evidence type="ECO:0000313" key="12">
    <source>
        <dbReference type="Ensembl" id="ENSSAUP00010011703.1"/>
    </source>
</evidence>
<keyword evidence="6 10" id="KW-0106">Calcium</keyword>
<keyword evidence="4 10" id="KW-0109">Calcium transport</keyword>
<evidence type="ECO:0000256" key="7">
    <source>
        <dbReference type="ARBA" id="ARBA00022989"/>
    </source>
</evidence>
<proteinExistence type="inferred from homology"/>
<dbReference type="OMA" id="GSSHEHM"/>
<evidence type="ECO:0000256" key="1">
    <source>
        <dbReference type="ARBA" id="ARBA00004141"/>
    </source>
</evidence>
<keyword evidence="3 10" id="KW-0813">Transport</keyword>
<dbReference type="RefSeq" id="XP_030287126.1">
    <property type="nucleotide sequence ID" value="XM_030431266.1"/>
</dbReference>
<gene>
    <name evidence="12" type="primary">LOC115590025</name>
</gene>
<dbReference type="InterPro" id="IPR039055">
    <property type="entry name" value="MCU_fam"/>
</dbReference>
<evidence type="ECO:0000313" key="13">
    <source>
        <dbReference type="Proteomes" id="UP000472265"/>
    </source>
</evidence>
<dbReference type="GO" id="GO:1990246">
    <property type="term" value="C:uniplex complex"/>
    <property type="evidence" value="ECO:0007669"/>
    <property type="project" value="TreeGrafter"/>
</dbReference>
<evidence type="ECO:0000256" key="6">
    <source>
        <dbReference type="ARBA" id="ARBA00022837"/>
    </source>
</evidence>
<evidence type="ECO:0000256" key="4">
    <source>
        <dbReference type="ARBA" id="ARBA00022568"/>
    </source>
</evidence>
<keyword evidence="7 10" id="KW-1133">Transmembrane helix</keyword>
<evidence type="ECO:0000256" key="2">
    <source>
        <dbReference type="ARBA" id="ARBA00005653"/>
    </source>
</evidence>
<dbReference type="PANTHER" id="PTHR13462">
    <property type="entry name" value="CALCIUM UNIPORTER PROTEIN, MITOCHONDRIAL"/>
    <property type="match status" value="1"/>
</dbReference>
<protein>
    <recommendedName>
        <fullName evidence="10">Calcium uniporter regulatory subunit MCUb</fullName>
    </recommendedName>
</protein>
<evidence type="ECO:0000256" key="3">
    <source>
        <dbReference type="ARBA" id="ARBA00022448"/>
    </source>
</evidence>
<dbReference type="GO" id="GO:0036444">
    <property type="term" value="P:calcium import into the mitochondrion"/>
    <property type="evidence" value="ECO:0007669"/>
    <property type="project" value="TreeGrafter"/>
</dbReference>
<dbReference type="PANTHER" id="PTHR13462:SF6">
    <property type="entry name" value="CALCIUM UNIPORTER REGULATORY SUBUNIT MCUB, MITOCHONDRIAL"/>
    <property type="match status" value="1"/>
</dbReference>
<evidence type="ECO:0000256" key="5">
    <source>
        <dbReference type="ARBA" id="ARBA00022692"/>
    </source>
</evidence>
<sequence>MFASRFLCRFSFCCSPPARLRIYTSGSVWSTCVVSSYSSRPPSKDVSIRYSLGRPVLSVRLPSGQQCRFTLTPMLTTVGDLLSDITAKDPGVHTATLLNEDGQRISSCTFMETVLSKDFQLVINDVTHNVVSLGQGSSHEHVLGLDDMKYMVHLLHSALSLPQQQHLKHTELMMRQEQLRQQLEPLETVRIKMAMDADKRASVLGWVGLAYLSLQGGFLGYLTWYVFAWDVMEPVTFFISCTSSMIFFAYYILTKQDLIFPDVRDRQFLHFFHKKALRQKFNVQKYNELKDELAQVDDELRRLRSVIRLPVDQRTT</sequence>
<accession>A0A671UCV1</accession>
<reference evidence="12" key="3">
    <citation type="submission" date="2025-09" db="UniProtKB">
        <authorList>
            <consortium name="Ensembl"/>
        </authorList>
    </citation>
    <scope>IDENTIFICATION</scope>
</reference>
<evidence type="ECO:0000256" key="10">
    <source>
        <dbReference type="RuleBase" id="RU367035"/>
    </source>
</evidence>
<reference evidence="12" key="1">
    <citation type="submission" date="2021-04" db="EMBL/GenBank/DDBJ databases">
        <authorList>
            <consortium name="Wellcome Sanger Institute Data Sharing"/>
        </authorList>
    </citation>
    <scope>NUCLEOTIDE SEQUENCE [LARGE SCALE GENOMIC DNA]</scope>
</reference>
<feature type="transmembrane region" description="Helical" evidence="10">
    <location>
        <begin position="235"/>
        <end position="253"/>
    </location>
</feature>
<dbReference type="OrthoDB" id="278338at2759"/>
<evidence type="ECO:0000256" key="8">
    <source>
        <dbReference type="ARBA" id="ARBA00023065"/>
    </source>
</evidence>
<dbReference type="Proteomes" id="UP000472265">
    <property type="component" value="Chromosome 10"/>
</dbReference>
<dbReference type="GeneID" id="115590025"/>
<feature type="transmembrane region" description="Helical" evidence="10">
    <location>
        <begin position="203"/>
        <end position="229"/>
    </location>
</feature>
<comment type="similarity">
    <text evidence="2 10">Belongs to the MCU (TC 1.A.77) family.</text>
</comment>
<dbReference type="AlphaFoldDB" id="A0A671UCV1"/>
<organism evidence="12 13">
    <name type="scientific">Sparus aurata</name>
    <name type="common">Gilthead sea bream</name>
    <dbReference type="NCBI Taxonomy" id="8175"/>
    <lineage>
        <taxon>Eukaryota</taxon>
        <taxon>Metazoa</taxon>
        <taxon>Chordata</taxon>
        <taxon>Craniata</taxon>
        <taxon>Vertebrata</taxon>
        <taxon>Euteleostomi</taxon>
        <taxon>Actinopterygii</taxon>
        <taxon>Neopterygii</taxon>
        <taxon>Teleostei</taxon>
        <taxon>Neoteleostei</taxon>
        <taxon>Acanthomorphata</taxon>
        <taxon>Eupercaria</taxon>
        <taxon>Spariformes</taxon>
        <taxon>Sparidae</taxon>
        <taxon>Sparus</taxon>
    </lineage>
</organism>
<dbReference type="Ensembl" id="ENSSAUT00010012459.1">
    <property type="protein sequence ID" value="ENSSAUP00010011703.1"/>
    <property type="gene ID" value="ENSSAUG00010005641.1"/>
</dbReference>
<dbReference type="GO" id="GO:0019855">
    <property type="term" value="F:calcium channel inhibitor activity"/>
    <property type="evidence" value="ECO:0007669"/>
    <property type="project" value="TreeGrafter"/>
</dbReference>